<evidence type="ECO:0000256" key="7">
    <source>
        <dbReference type="ARBA" id="ARBA00022833"/>
    </source>
</evidence>
<keyword evidence="4 11" id="KW-0479">Metal-binding</keyword>
<evidence type="ECO:0000256" key="4">
    <source>
        <dbReference type="ARBA" id="ARBA00022723"/>
    </source>
</evidence>
<gene>
    <name evidence="14" type="ORF">SS50377_16135</name>
    <name evidence="15" type="ORF">SS50377_23254</name>
</gene>
<dbReference type="PROSITE" id="PS51157">
    <property type="entry name" value="ZF_UBR"/>
    <property type="match status" value="1"/>
</dbReference>
<evidence type="ECO:0000256" key="1">
    <source>
        <dbReference type="ARBA" id="ARBA00000900"/>
    </source>
</evidence>
<organism evidence="14">
    <name type="scientific">Spironucleus salmonicida</name>
    <dbReference type="NCBI Taxonomy" id="348837"/>
    <lineage>
        <taxon>Eukaryota</taxon>
        <taxon>Metamonada</taxon>
        <taxon>Diplomonadida</taxon>
        <taxon>Hexamitidae</taxon>
        <taxon>Hexamitinae</taxon>
        <taxon>Spironucleus</taxon>
    </lineage>
</organism>
<dbReference type="FunFam" id="2.10.110.30:FF:000002">
    <property type="entry name" value="Putative e3 ubiquitin-protein ligase ubr3"/>
    <property type="match status" value="1"/>
</dbReference>
<evidence type="ECO:0000256" key="5">
    <source>
        <dbReference type="ARBA" id="ARBA00022771"/>
    </source>
</evidence>
<dbReference type="GO" id="GO:0016567">
    <property type="term" value="P:protein ubiquitination"/>
    <property type="evidence" value="ECO:0007669"/>
    <property type="project" value="UniProtKB-UniRule"/>
</dbReference>
<dbReference type="GO" id="GO:0005737">
    <property type="term" value="C:cytoplasm"/>
    <property type="evidence" value="ECO:0007669"/>
    <property type="project" value="TreeGrafter"/>
</dbReference>
<dbReference type="GO" id="GO:0061630">
    <property type="term" value="F:ubiquitin protein ligase activity"/>
    <property type="evidence" value="ECO:0007669"/>
    <property type="project" value="UniProtKB-UniRule"/>
</dbReference>
<dbReference type="SMART" id="SM00396">
    <property type="entry name" value="ZnF_UBR1"/>
    <property type="match status" value="1"/>
</dbReference>
<dbReference type="Proteomes" id="UP000018208">
    <property type="component" value="Unassembled WGS sequence"/>
</dbReference>
<keyword evidence="6 11" id="KW-0833">Ubl conjugation pathway</keyword>
<keyword evidence="7 11" id="KW-0862">Zinc</keyword>
<evidence type="ECO:0000313" key="14">
    <source>
        <dbReference type="EMBL" id="EST44069.1"/>
    </source>
</evidence>
<evidence type="ECO:0000256" key="3">
    <source>
        <dbReference type="ARBA" id="ARBA00022679"/>
    </source>
</evidence>
<comment type="function">
    <text evidence="11">Ubiquitin ligase protein which is a component of the N-end rule pathway. Recognizes and binds to proteins bearing specific N-terminal residues that are destabilizing according to the N-end rule, leading to their ubiquitination and subsequent degradation.</text>
</comment>
<dbReference type="GO" id="GO:0071596">
    <property type="term" value="P:ubiquitin-dependent protein catabolic process via the N-end rule pathway"/>
    <property type="evidence" value="ECO:0007669"/>
    <property type="project" value="UniProtKB-UniRule"/>
</dbReference>
<dbReference type="SUPFAM" id="SSF57850">
    <property type="entry name" value="RING/U-box"/>
    <property type="match status" value="1"/>
</dbReference>
<comment type="similarity">
    <text evidence="8 11">Belongs to the E3 ubiquitin-protein ligase UBR1-like family.</text>
</comment>
<dbReference type="PANTHER" id="PTHR21497:SF24">
    <property type="entry name" value="E3 UBIQUITIN-PROTEIN LIGASE UBR1"/>
    <property type="match status" value="1"/>
</dbReference>
<dbReference type="Gene3D" id="3.30.40.10">
    <property type="entry name" value="Zinc/RING finger domain, C3HC4 (zinc finger)"/>
    <property type="match status" value="1"/>
</dbReference>
<dbReference type="GO" id="GO:0008270">
    <property type="term" value="F:zinc ion binding"/>
    <property type="evidence" value="ECO:0007669"/>
    <property type="project" value="UniProtKB-UniRule"/>
</dbReference>
<dbReference type="EMBL" id="KI546129">
    <property type="protein sequence ID" value="EST44069.1"/>
    <property type="molecule type" value="Genomic_DNA"/>
</dbReference>
<dbReference type="SMART" id="SM00184">
    <property type="entry name" value="RING"/>
    <property type="match status" value="1"/>
</dbReference>
<evidence type="ECO:0000313" key="15">
    <source>
        <dbReference type="EMBL" id="KAH0575614.1"/>
    </source>
</evidence>
<dbReference type="InterPro" id="IPR013083">
    <property type="entry name" value="Znf_RING/FYVE/PHD"/>
</dbReference>
<keyword evidence="5 9" id="KW-0863">Zinc-finger</keyword>
<keyword evidence="3 11" id="KW-0808">Transferase</keyword>
<dbReference type="VEuPathDB" id="GiardiaDB:SS50377_23254"/>
<evidence type="ECO:0000259" key="13">
    <source>
        <dbReference type="PROSITE" id="PS51157"/>
    </source>
</evidence>
<dbReference type="CDD" id="cd19670">
    <property type="entry name" value="UBR-box_UBR1_2_3"/>
    <property type="match status" value="1"/>
</dbReference>
<dbReference type="InterPro" id="IPR039164">
    <property type="entry name" value="UBR1-like"/>
</dbReference>
<feature type="domain" description="RING-type" evidence="12">
    <location>
        <begin position="751"/>
        <end position="805"/>
    </location>
</feature>
<dbReference type="EMBL" id="AUWU02000003">
    <property type="protein sequence ID" value="KAH0575614.1"/>
    <property type="molecule type" value="Genomic_DNA"/>
</dbReference>
<dbReference type="GO" id="GO:0000151">
    <property type="term" value="C:ubiquitin ligase complex"/>
    <property type="evidence" value="ECO:0007669"/>
    <property type="project" value="TreeGrafter"/>
</dbReference>
<comment type="pathway">
    <text evidence="2 11">Protein modification; protein ubiquitination.</text>
</comment>
<dbReference type="Pfam" id="PF00097">
    <property type="entry name" value="zf-C3HC4"/>
    <property type="match status" value="1"/>
</dbReference>
<evidence type="ECO:0000256" key="10">
    <source>
        <dbReference type="PROSITE-ProRule" id="PRU00508"/>
    </source>
</evidence>
<protein>
    <recommendedName>
        <fullName evidence="11">E3 ubiquitin-protein ligase</fullName>
        <ecNumber evidence="11">2.3.2.27</ecNumber>
    </recommendedName>
</protein>
<dbReference type="UniPathway" id="UPA00143"/>
<evidence type="ECO:0000256" key="9">
    <source>
        <dbReference type="PROSITE-ProRule" id="PRU00175"/>
    </source>
</evidence>
<comment type="catalytic activity">
    <reaction evidence="1 11">
        <text>S-ubiquitinyl-[E2 ubiquitin-conjugating enzyme]-L-cysteine + [acceptor protein]-L-lysine = [E2 ubiquitin-conjugating enzyme]-L-cysteine + N(6)-ubiquitinyl-[acceptor protein]-L-lysine.</text>
        <dbReference type="EC" id="2.3.2.27"/>
    </reaction>
</comment>
<name>V6LTF3_9EUKA</name>
<evidence type="ECO:0000256" key="2">
    <source>
        <dbReference type="ARBA" id="ARBA00004906"/>
    </source>
</evidence>
<dbReference type="OrthoDB" id="787137at2759"/>
<reference evidence="15" key="2">
    <citation type="submission" date="2020-12" db="EMBL/GenBank/DDBJ databases">
        <title>New Spironucleus salmonicida genome in near-complete chromosomes.</title>
        <authorList>
            <person name="Xu F."/>
            <person name="Kurt Z."/>
            <person name="Jimenez-Gonzalez A."/>
            <person name="Astvaldsson A."/>
            <person name="Andersson J.O."/>
            <person name="Svard S.G."/>
        </authorList>
    </citation>
    <scope>NUCLEOTIDE SEQUENCE</scope>
    <source>
        <strain evidence="15">ATCC 50377</strain>
    </source>
</reference>
<dbReference type="InterPro" id="IPR001841">
    <property type="entry name" value="Znf_RING"/>
</dbReference>
<accession>V6LTF3</accession>
<proteinExistence type="inferred from homology"/>
<dbReference type="EC" id="2.3.2.27" evidence="11"/>
<dbReference type="CDD" id="cd15489">
    <property type="entry name" value="PHD_SF"/>
    <property type="match status" value="1"/>
</dbReference>
<evidence type="ECO:0000313" key="16">
    <source>
        <dbReference type="Proteomes" id="UP000018208"/>
    </source>
</evidence>
<dbReference type="InterPro" id="IPR018957">
    <property type="entry name" value="Znf_C3HC4_RING-type"/>
</dbReference>
<dbReference type="PANTHER" id="PTHR21497">
    <property type="entry name" value="UBIQUITIN LIGASE E3 ALPHA-RELATED"/>
    <property type="match status" value="1"/>
</dbReference>
<dbReference type="Pfam" id="PF02207">
    <property type="entry name" value="zf-UBR"/>
    <property type="match status" value="1"/>
</dbReference>
<feature type="zinc finger region" description="UBR-type" evidence="10">
    <location>
        <begin position="29"/>
        <end position="99"/>
    </location>
</feature>
<dbReference type="PROSITE" id="PS50089">
    <property type="entry name" value="ZF_RING_2"/>
    <property type="match status" value="1"/>
</dbReference>
<evidence type="ECO:0000256" key="11">
    <source>
        <dbReference type="RuleBase" id="RU366018"/>
    </source>
</evidence>
<reference evidence="14 15" key="1">
    <citation type="journal article" date="2014" name="PLoS Genet.">
        <title>The Genome of Spironucleus salmonicida Highlights a Fish Pathogen Adapted to Fluctuating Environments.</title>
        <authorList>
            <person name="Xu F."/>
            <person name="Jerlstrom-Hultqvist J."/>
            <person name="Einarsson E."/>
            <person name="Astvaldsson A."/>
            <person name="Svard S.G."/>
            <person name="Andersson J.O."/>
        </authorList>
    </citation>
    <scope>NUCLEOTIDE SEQUENCE</scope>
    <source>
        <strain evidence="15">ATCC 50377</strain>
    </source>
</reference>
<dbReference type="Gene3D" id="2.10.110.30">
    <property type="match status" value="1"/>
</dbReference>
<feature type="domain" description="UBR-type" evidence="13">
    <location>
        <begin position="29"/>
        <end position="99"/>
    </location>
</feature>
<dbReference type="AlphaFoldDB" id="V6LTF3"/>
<keyword evidence="16" id="KW-1185">Reference proteome</keyword>
<sequence length="1049" mass="123528">MLAHFSINQSIRHKQLIQFINLLPKFPLKTCSNSIQQNNIAFTCHTCSNDTTSVYCGQCFFDSNHNNHYWYSKNSSIGQCDCGDDTAISSSGFCQKHSKQKDIQLSYEQFYQIIIHSYDLIEKLTNNTLIFEIPENQFLFDGLAIVVIFNACNITIKDIYNMYVMGNIDYNISQDEASLSYYYQFMKKQLITDEEKKIYGGILLNSYHFRVHTMQIIKYQTDMLIDCKNEAVFEAMIQVLNEPRALYNAKDQDSLISILQCIYDCISINLNQEDLAKFILQQFDGFQLFSFFQRIQSDYSLVNGQIKFLEILTRLHKLLGQKFSLSLTNKYDNSNIFINNWYNFSNAYILIIFQLSRYINRVYLKDTLSLDDLLLNNFQKQCDQNFDIDKFKDAVLPLINLQFLKITDLHQFQLVGNYLVSFIVAQICYFSNISLNALIQRWEIQYSVDQLVELLLYDIVNYHCQRLRIYAGECEKQNLLELQDIVTQQENIIQINIIIFEQVFVVQQLLNFHSDPYAFLSIFFQNISILIQYLHIIAFQPNINEQNFYQYMINTKNNLKLDEYEFEQFLNATQLYPSKALQIYKELNTFSKQLLKSDIATLTSDQYIELSLQWSHFDQFIEQRISNQQTINLPSFGQKINSKLQFLYEQKVINFLQENLQNESSFTIQICIYRLLSSQDISIKNQTLFLNQYLFLQTIQAETKVIKKINIFDRYQNFKNNLISTQNGNILVISNLQSQNTHQQQCQTPICSICHEPENSQLLDQAPVYFNYNLGQIFSCGHLFHKSCIIQLSQENTLLNCPLCQQQFTHIYNNDNDDISTCIKQQIGILYQLSSVIFSKINQQKIQTRLDQLKNLLTVPYQYTFEQQKVFRFQEFFENSTFNYLKILNTGVTCQNCKIQINESQNVYQCLHCKKYFHSTCININYNLSLSCHCGQSLGFFCLQTLDILINPLLVYPSPFKDSFGRISNTIFTFEKKLFEEGIEHLTILFYSKLFYQFTKSQLEIYVTDFKLDAYDQFEPIINSLFLLGILKMDEFEVFPLQDENEFNE</sequence>
<evidence type="ECO:0000256" key="8">
    <source>
        <dbReference type="ARBA" id="ARBA00046341"/>
    </source>
</evidence>
<evidence type="ECO:0000256" key="6">
    <source>
        <dbReference type="ARBA" id="ARBA00022786"/>
    </source>
</evidence>
<dbReference type="InterPro" id="IPR003126">
    <property type="entry name" value="Znf_UBR"/>
</dbReference>
<evidence type="ECO:0000259" key="12">
    <source>
        <dbReference type="PROSITE" id="PS50089"/>
    </source>
</evidence>